<dbReference type="InterPro" id="IPR004701">
    <property type="entry name" value="PTS_EIIA_man-typ"/>
</dbReference>
<dbReference type="Pfam" id="PF00874">
    <property type="entry name" value="PRD"/>
    <property type="match status" value="1"/>
</dbReference>
<evidence type="ECO:0000256" key="4">
    <source>
        <dbReference type="ARBA" id="ARBA00023125"/>
    </source>
</evidence>
<dbReference type="EMBL" id="VTPS01000003">
    <property type="protein sequence ID" value="TZE82951.1"/>
    <property type="molecule type" value="Genomic_DNA"/>
</dbReference>
<reference evidence="8 9" key="1">
    <citation type="submission" date="2019-08" db="EMBL/GenBank/DDBJ databases">
        <title>Calorimonas adulescens gen. nov., sp. nov., an anaerobic thermophilic bacterium from Sakhalin hot spring.</title>
        <authorList>
            <person name="Khomyakova M.A."/>
            <person name="Merkel A.Y."/>
            <person name="Novikov A."/>
            <person name="Bonch-Osmolovskaya E.A."/>
            <person name="Slobodkin A.I."/>
        </authorList>
    </citation>
    <scope>NUCLEOTIDE SEQUENCE [LARGE SCALE GENOMIC DNA]</scope>
    <source>
        <strain evidence="8 9">A05MB</strain>
    </source>
</reference>
<keyword evidence="4" id="KW-0238">DNA-binding</keyword>
<dbReference type="PROSITE" id="PS51096">
    <property type="entry name" value="PTS_EIIA_TYPE_4"/>
    <property type="match status" value="1"/>
</dbReference>
<dbReference type="InterPro" id="IPR011608">
    <property type="entry name" value="PRD"/>
</dbReference>
<dbReference type="Gene3D" id="3.40.50.510">
    <property type="entry name" value="Phosphotransferase system, mannose-type IIA component"/>
    <property type="match status" value="1"/>
</dbReference>
<dbReference type="PANTHER" id="PTHR32071:SF38">
    <property type="entry name" value="PSP OPERON TRANSCRIPTIONAL ACTIVATOR"/>
    <property type="match status" value="1"/>
</dbReference>
<feature type="domain" description="PTS EIIA type-4" evidence="6">
    <location>
        <begin position="560"/>
        <end position="684"/>
    </location>
</feature>
<dbReference type="PROSITE" id="PS51372">
    <property type="entry name" value="PRD_2"/>
    <property type="match status" value="1"/>
</dbReference>
<dbReference type="InterPro" id="IPR036390">
    <property type="entry name" value="WH_DNA-bd_sf"/>
</dbReference>
<organism evidence="8 9">
    <name type="scientific">Calorimonas adulescens</name>
    <dbReference type="NCBI Taxonomy" id="2606906"/>
    <lineage>
        <taxon>Bacteria</taxon>
        <taxon>Bacillati</taxon>
        <taxon>Bacillota</taxon>
        <taxon>Clostridia</taxon>
        <taxon>Thermoanaerobacterales</taxon>
        <taxon>Thermoanaerobacteraceae</taxon>
        <taxon>Calorimonas</taxon>
    </lineage>
</organism>
<sequence length="909" mass="102489">MLRKEKVYRLLYDECSRIKTKDIKDDVGFSAEYIASKLNLTRNNVSADLNALYREGRVYKIEGRPTLYLTRDWADEHGITGSKPKSERSANTINMDIFSDMVGHDGSLLPYIKQAQAAMLYPPKGLATLLLGETGVGKTTFAEHMYLFARANGVIKEDAPYVVFNCADYSNNPQLLMSILFGSAKGAYTGSDVDRVGLVEKAGGGILFLDEVHRLPPEGQEMLFNIIDRGLYRRLGEVSERKADIIIIAATTRDPRSALLETFLRRFPIMIKLPSLKERGLAEKLEIISDFFNKEAERVKRPIKVARDVMLSLLLYKPSGNVGELKSDIERISSRGYLDYLINQDEMRITLSHLPENIREAILTPGDEKRSAEKLLKYGDYVFDGASFERQKSERDPYDFSMEVYEYLDEKSREYRGNGLSKGEMTDRLLKDLEEVFLRYREGILSIGIKEQELARFLSADIISSVKVLSEEVLKKFNYHIKEDTLIALAFHINSMFVRKNKVNPINLDDIKSGHPVEYGVASYMVERLKSLLKRDIPTYEAGFISMILYLTNGEERPKKIGVMVIAHGEGTATGMADVANKLLRTDHVKAIDMSLDDNPEDILERAIGLAKDIDEGKGILLMVDMGSLKVFGEEIEKRTGINTITIDNVSTPALIEAAHRSMLPYSTLRDVARAVLDLTRNLIAATSKEVNGSTQRERVIFTVCSTGEGTAMYLKEVIERALKKNNIEGVDVIEINISDRKKAVENMKRIAAGRQIAAIAGSINPEMPGVPFINLMEFVTGNGLERVLRLISGSTQLRADIKDEDRTVVYGAIMDALDENLNFLSGKKLMPFLDKYARMIEKEKDIKLDNHKYTLFTMHMAYAIERFKFASRVVEGALPPDPLIRTVYEDFGVTLESDELKIIEEIIK</sequence>
<evidence type="ECO:0000313" key="8">
    <source>
        <dbReference type="EMBL" id="TZE82951.1"/>
    </source>
</evidence>
<dbReference type="PANTHER" id="PTHR32071">
    <property type="entry name" value="TRANSCRIPTIONAL REGULATORY PROTEIN"/>
    <property type="match status" value="1"/>
</dbReference>
<dbReference type="InterPro" id="IPR036095">
    <property type="entry name" value="PTS_EIIB-like_sf"/>
</dbReference>
<dbReference type="GO" id="GO:0008982">
    <property type="term" value="F:protein-N(PI)-phosphohistidine-sugar phosphotransferase activity"/>
    <property type="evidence" value="ECO:0007669"/>
    <property type="project" value="InterPro"/>
</dbReference>
<evidence type="ECO:0000259" key="6">
    <source>
        <dbReference type="PROSITE" id="PS51096"/>
    </source>
</evidence>
<dbReference type="InterPro" id="IPR027417">
    <property type="entry name" value="P-loop_NTPase"/>
</dbReference>
<proteinExistence type="predicted"/>
<dbReference type="PROSITE" id="PS50045">
    <property type="entry name" value="SIGMA54_INTERACT_4"/>
    <property type="match status" value="1"/>
</dbReference>
<dbReference type="InterPro" id="IPR003593">
    <property type="entry name" value="AAA+_ATPase"/>
</dbReference>
<feature type="domain" description="PRD" evidence="7">
    <location>
        <begin position="450"/>
        <end position="559"/>
    </location>
</feature>
<dbReference type="GO" id="GO:0005524">
    <property type="term" value="F:ATP binding"/>
    <property type="evidence" value="ECO:0007669"/>
    <property type="project" value="UniProtKB-KW"/>
</dbReference>
<dbReference type="SUPFAM" id="SSF52540">
    <property type="entry name" value="P-loop containing nucleoside triphosphate hydrolases"/>
    <property type="match status" value="1"/>
</dbReference>
<dbReference type="SUPFAM" id="SSF63520">
    <property type="entry name" value="PTS-regulatory domain, PRD"/>
    <property type="match status" value="1"/>
</dbReference>
<dbReference type="SUPFAM" id="SSF46785">
    <property type="entry name" value="Winged helix' DNA-binding domain"/>
    <property type="match status" value="1"/>
</dbReference>
<dbReference type="Proteomes" id="UP000322976">
    <property type="component" value="Unassembled WGS sequence"/>
</dbReference>
<dbReference type="InterPro" id="IPR002078">
    <property type="entry name" value="Sigma_54_int"/>
</dbReference>
<dbReference type="AlphaFoldDB" id="A0A5D8QEM1"/>
<keyword evidence="1" id="KW-0808">Transferase</keyword>
<evidence type="ECO:0000256" key="1">
    <source>
        <dbReference type="ARBA" id="ARBA00022679"/>
    </source>
</evidence>
<dbReference type="RefSeq" id="WP_149544508.1">
    <property type="nucleotide sequence ID" value="NZ_VTPS01000003.1"/>
</dbReference>
<accession>A0A5D8QEM1</accession>
<dbReference type="GO" id="GO:0006355">
    <property type="term" value="P:regulation of DNA-templated transcription"/>
    <property type="evidence" value="ECO:0007669"/>
    <property type="project" value="InterPro"/>
</dbReference>
<dbReference type="InterPro" id="IPR036634">
    <property type="entry name" value="PRD_sf"/>
</dbReference>
<dbReference type="Gene3D" id="3.40.50.2300">
    <property type="match status" value="1"/>
</dbReference>
<dbReference type="Pfam" id="PF00158">
    <property type="entry name" value="Sigma54_activat"/>
    <property type="match status" value="1"/>
</dbReference>
<dbReference type="InterPro" id="IPR003501">
    <property type="entry name" value="PTS_EIIB_2/3"/>
</dbReference>
<dbReference type="CDD" id="cd00133">
    <property type="entry name" value="PTS_IIB"/>
    <property type="match status" value="1"/>
</dbReference>
<dbReference type="SUPFAM" id="SSF52794">
    <property type="entry name" value="PTS system IIB component-like"/>
    <property type="match status" value="1"/>
</dbReference>
<dbReference type="Gene3D" id="1.10.1790.10">
    <property type="entry name" value="PRD domain"/>
    <property type="match status" value="1"/>
</dbReference>
<evidence type="ECO:0000259" key="7">
    <source>
        <dbReference type="PROSITE" id="PS51372"/>
    </source>
</evidence>
<gene>
    <name evidence="8" type="ORF">FWJ32_03085</name>
</gene>
<dbReference type="SUPFAM" id="SSF53062">
    <property type="entry name" value="PTS system fructose IIA component-like"/>
    <property type="match status" value="1"/>
</dbReference>
<dbReference type="Gene3D" id="3.40.50.300">
    <property type="entry name" value="P-loop containing nucleotide triphosphate hydrolases"/>
    <property type="match status" value="1"/>
</dbReference>
<dbReference type="GO" id="GO:0009401">
    <property type="term" value="P:phosphoenolpyruvate-dependent sugar phosphotransferase system"/>
    <property type="evidence" value="ECO:0007669"/>
    <property type="project" value="InterPro"/>
</dbReference>
<protein>
    <submittedName>
        <fullName evidence="8">PRD domain-containing protein</fullName>
    </submittedName>
</protein>
<keyword evidence="2" id="KW-0547">Nucleotide-binding</keyword>
<evidence type="ECO:0000256" key="3">
    <source>
        <dbReference type="ARBA" id="ARBA00022840"/>
    </source>
</evidence>
<comment type="caution">
    <text evidence="8">The sequence shown here is derived from an EMBL/GenBank/DDBJ whole genome shotgun (WGS) entry which is preliminary data.</text>
</comment>
<dbReference type="Pfam" id="PF03610">
    <property type="entry name" value="EIIA-man"/>
    <property type="match status" value="1"/>
</dbReference>
<keyword evidence="9" id="KW-1185">Reference proteome</keyword>
<evidence type="ECO:0000256" key="2">
    <source>
        <dbReference type="ARBA" id="ARBA00022741"/>
    </source>
</evidence>
<dbReference type="GO" id="GO:0016020">
    <property type="term" value="C:membrane"/>
    <property type="evidence" value="ECO:0007669"/>
    <property type="project" value="InterPro"/>
</dbReference>
<dbReference type="CDD" id="cd00009">
    <property type="entry name" value="AAA"/>
    <property type="match status" value="1"/>
</dbReference>
<evidence type="ECO:0000313" key="9">
    <source>
        <dbReference type="Proteomes" id="UP000322976"/>
    </source>
</evidence>
<evidence type="ECO:0000259" key="5">
    <source>
        <dbReference type="PROSITE" id="PS50045"/>
    </source>
</evidence>
<dbReference type="GO" id="GO:0003677">
    <property type="term" value="F:DNA binding"/>
    <property type="evidence" value="ECO:0007669"/>
    <property type="project" value="UniProtKB-KW"/>
</dbReference>
<dbReference type="InterPro" id="IPR036662">
    <property type="entry name" value="PTS_EIIA_man-typ_sf"/>
</dbReference>
<keyword evidence="3" id="KW-0067">ATP-binding</keyword>
<dbReference type="Pfam" id="PF02302">
    <property type="entry name" value="PTS_IIB"/>
    <property type="match status" value="1"/>
</dbReference>
<dbReference type="SMART" id="SM00382">
    <property type="entry name" value="AAA"/>
    <property type="match status" value="1"/>
</dbReference>
<feature type="domain" description="Sigma-54 factor interaction" evidence="5">
    <location>
        <begin position="101"/>
        <end position="334"/>
    </location>
</feature>
<name>A0A5D8QEM1_9THEO</name>